<evidence type="ECO:0000313" key="2">
    <source>
        <dbReference type="RefSeq" id="XP_024887720.1"/>
    </source>
</evidence>
<organism evidence="1 2">
    <name type="scientific">Temnothorax curvispinosus</name>
    <dbReference type="NCBI Taxonomy" id="300111"/>
    <lineage>
        <taxon>Eukaryota</taxon>
        <taxon>Metazoa</taxon>
        <taxon>Ecdysozoa</taxon>
        <taxon>Arthropoda</taxon>
        <taxon>Hexapoda</taxon>
        <taxon>Insecta</taxon>
        <taxon>Pterygota</taxon>
        <taxon>Neoptera</taxon>
        <taxon>Endopterygota</taxon>
        <taxon>Hymenoptera</taxon>
        <taxon>Apocrita</taxon>
        <taxon>Aculeata</taxon>
        <taxon>Formicoidea</taxon>
        <taxon>Formicidae</taxon>
        <taxon>Myrmicinae</taxon>
        <taxon>Temnothorax</taxon>
    </lineage>
</organism>
<sequence>MCKKPADWKSELGAVQFVINNTFHRSINTTPSKLLLGYDQRRKSDNELRELIDRLTQVDVNIERERAELRDSAQIANRAVHEYNKVQYDRKHKKPTRYKEGDFVLVRVLQHKPGINQKLLPKYKGPYQIRAILNKNRFVVTDIPGYNLTSKPMNTILSSDKIKPWIKINETGINPDNVSDD</sequence>
<dbReference type="InterPro" id="IPR036397">
    <property type="entry name" value="RNaseH_sf"/>
</dbReference>
<dbReference type="GO" id="GO:0003676">
    <property type="term" value="F:nucleic acid binding"/>
    <property type="evidence" value="ECO:0007669"/>
    <property type="project" value="InterPro"/>
</dbReference>
<dbReference type="RefSeq" id="XP_024887720.1">
    <property type="nucleotide sequence ID" value="XM_025031952.1"/>
</dbReference>
<gene>
    <name evidence="2" type="primary">LOC112464769</name>
</gene>
<proteinExistence type="predicted"/>
<dbReference type="Proteomes" id="UP000504618">
    <property type="component" value="Unplaced"/>
</dbReference>
<protein>
    <submittedName>
        <fullName evidence="2">Uncharacterized protein LOC112464769</fullName>
    </submittedName>
</protein>
<dbReference type="OrthoDB" id="7551493at2759"/>
<reference evidence="2" key="1">
    <citation type="submission" date="2025-08" db="UniProtKB">
        <authorList>
            <consortium name="RefSeq"/>
        </authorList>
    </citation>
    <scope>IDENTIFICATION</scope>
    <source>
        <tissue evidence="2">Whole body</tissue>
    </source>
</reference>
<evidence type="ECO:0000313" key="1">
    <source>
        <dbReference type="Proteomes" id="UP000504618"/>
    </source>
</evidence>
<keyword evidence="1" id="KW-1185">Reference proteome</keyword>
<dbReference type="AlphaFoldDB" id="A0A6J1R4D2"/>
<dbReference type="GeneID" id="112464769"/>
<name>A0A6J1R4D2_9HYME</name>
<dbReference type="Gene3D" id="3.30.420.10">
    <property type="entry name" value="Ribonuclease H-like superfamily/Ribonuclease H"/>
    <property type="match status" value="1"/>
</dbReference>
<accession>A0A6J1R4D2</accession>